<evidence type="ECO:0000256" key="1">
    <source>
        <dbReference type="SAM" id="Coils"/>
    </source>
</evidence>
<sequence>MSKKIKRGLMVSSSSYDVDVETRTRFKYQSLLEDYEVLQKETKAKKKKLQRTKEKKVTLLAEVRFLRRRYKYLLKIQSPNPPVERCLAQPQNSEIGNKILAKERSYSVKGAGLRSPRLALDLNQISVVLEPSRMEKPKKCLISGGSDKQPNDLKLSVCKGIESGGSGSNRPGKRKITWQDQVALKV</sequence>
<gene>
    <name evidence="3" type="ORF">HHK36_021257</name>
</gene>
<dbReference type="PANTHER" id="PTHR34807">
    <property type="entry name" value="OS08G0270800 PROTEIN"/>
    <property type="match status" value="1"/>
</dbReference>
<organism evidence="3 4">
    <name type="scientific">Tetracentron sinense</name>
    <name type="common">Spur-leaf</name>
    <dbReference type="NCBI Taxonomy" id="13715"/>
    <lineage>
        <taxon>Eukaryota</taxon>
        <taxon>Viridiplantae</taxon>
        <taxon>Streptophyta</taxon>
        <taxon>Embryophyta</taxon>
        <taxon>Tracheophyta</taxon>
        <taxon>Spermatophyta</taxon>
        <taxon>Magnoliopsida</taxon>
        <taxon>Trochodendrales</taxon>
        <taxon>Trochodendraceae</taxon>
        <taxon>Tetracentron</taxon>
    </lineage>
</organism>
<dbReference type="OrthoDB" id="993453at2759"/>
<protein>
    <submittedName>
        <fullName evidence="3">Uncharacterized protein</fullName>
    </submittedName>
</protein>
<dbReference type="PANTHER" id="PTHR34807:SF3">
    <property type="entry name" value="OS08G0270800 PROTEIN"/>
    <property type="match status" value="1"/>
</dbReference>
<accession>A0A835D7N0</accession>
<keyword evidence="1" id="KW-0175">Coiled coil</keyword>
<dbReference type="OMA" id="GSDEQHQ"/>
<feature type="coiled-coil region" evidence="1">
    <location>
        <begin position="28"/>
        <end position="69"/>
    </location>
</feature>
<dbReference type="AlphaFoldDB" id="A0A835D7N0"/>
<reference evidence="3 4" key="1">
    <citation type="submission" date="2020-04" db="EMBL/GenBank/DDBJ databases">
        <title>Plant Genome Project.</title>
        <authorList>
            <person name="Zhang R.-G."/>
        </authorList>
    </citation>
    <scope>NUCLEOTIDE SEQUENCE [LARGE SCALE GENOMIC DNA]</scope>
    <source>
        <strain evidence="3">YNK0</strain>
        <tissue evidence="3">Leaf</tissue>
    </source>
</reference>
<evidence type="ECO:0000313" key="3">
    <source>
        <dbReference type="EMBL" id="KAF8393016.1"/>
    </source>
</evidence>
<dbReference type="EMBL" id="JABCRI010000015">
    <property type="protein sequence ID" value="KAF8393016.1"/>
    <property type="molecule type" value="Genomic_DNA"/>
</dbReference>
<comment type="caution">
    <text evidence="3">The sequence shown here is derived from an EMBL/GenBank/DDBJ whole genome shotgun (WGS) entry which is preliminary data.</text>
</comment>
<keyword evidence="4" id="KW-1185">Reference proteome</keyword>
<name>A0A835D7N0_TETSI</name>
<proteinExistence type="predicted"/>
<dbReference type="Proteomes" id="UP000655225">
    <property type="component" value="Unassembled WGS sequence"/>
</dbReference>
<feature type="region of interest" description="Disordered" evidence="2">
    <location>
        <begin position="162"/>
        <end position="186"/>
    </location>
</feature>
<evidence type="ECO:0000256" key="2">
    <source>
        <dbReference type="SAM" id="MobiDB-lite"/>
    </source>
</evidence>
<evidence type="ECO:0000313" key="4">
    <source>
        <dbReference type="Proteomes" id="UP000655225"/>
    </source>
</evidence>